<name>A0A9W7GGR5_9STRA</name>
<comment type="caution">
    <text evidence="1">The sequence shown here is derived from an EMBL/GenBank/DDBJ whole genome shotgun (WGS) entry which is preliminary data.</text>
</comment>
<evidence type="ECO:0000313" key="1">
    <source>
        <dbReference type="EMBL" id="GMI43657.1"/>
    </source>
</evidence>
<dbReference type="OrthoDB" id="186435at2759"/>
<gene>
    <name evidence="1" type="ORF">TrCOL_g6390</name>
</gene>
<reference evidence="2" key="1">
    <citation type="journal article" date="2023" name="Commun. Biol.">
        <title>Genome analysis of Parmales, the sister group of diatoms, reveals the evolutionary specialization of diatoms from phago-mixotrophs to photoautotrophs.</title>
        <authorList>
            <person name="Ban H."/>
            <person name="Sato S."/>
            <person name="Yoshikawa S."/>
            <person name="Yamada K."/>
            <person name="Nakamura Y."/>
            <person name="Ichinomiya M."/>
            <person name="Sato N."/>
            <person name="Blanc-Mathieu R."/>
            <person name="Endo H."/>
            <person name="Kuwata A."/>
            <person name="Ogata H."/>
        </authorList>
    </citation>
    <scope>NUCLEOTIDE SEQUENCE [LARGE SCALE GENOMIC DNA]</scope>
</reference>
<dbReference type="Pfam" id="PF13181">
    <property type="entry name" value="TPR_8"/>
    <property type="match status" value="2"/>
</dbReference>
<dbReference type="SUPFAM" id="SSF48452">
    <property type="entry name" value="TPR-like"/>
    <property type="match status" value="2"/>
</dbReference>
<dbReference type="InterPro" id="IPR003107">
    <property type="entry name" value="HAT"/>
</dbReference>
<dbReference type="Proteomes" id="UP001165065">
    <property type="component" value="Unassembled WGS sequence"/>
</dbReference>
<dbReference type="SMART" id="SM00386">
    <property type="entry name" value="HAT"/>
    <property type="match status" value="5"/>
</dbReference>
<protein>
    <submittedName>
        <fullName evidence="1">Uncharacterized protein</fullName>
    </submittedName>
</protein>
<dbReference type="PANTHER" id="PTHR26312">
    <property type="entry name" value="TETRATRICOPEPTIDE REPEAT PROTEIN 5"/>
    <property type="match status" value="1"/>
</dbReference>
<dbReference type="GO" id="GO:0006396">
    <property type="term" value="P:RNA processing"/>
    <property type="evidence" value="ECO:0007669"/>
    <property type="project" value="InterPro"/>
</dbReference>
<dbReference type="InterPro" id="IPR019734">
    <property type="entry name" value="TPR_rpt"/>
</dbReference>
<sequence length="460" mass="51288">MHADMSLYENNLLQEVKENPNDPISLGGLANFISLDQGRKGEALEMFERALAACHAEGNVRGEVETKWKLCYTVFASLFATFLMNSEGAGLGEGWVRKAEELYNKALVLDPENPLGMPDYAVFTHRVKKNYNEAEVLYKKALEAHPSHASIWSKYGNFLKSVRRDLKGAEACFKKAIKMDPKNPDCLSTYAVFCHGTKGDIETAEMLYERAYDSDKTHVNNLSNYGLFLSELKGDFRRAQKLYEAAIEIDPRHANSIYNYAVLCDSGLKNQALAETLYKRCLEVSDKHAFALYNLAILIEEVRGKTEAGKEEVDTLFRRAVEAAPQDAVTIADYGRFKMTRCNDVEAAERLLRQALGLDPGCLVGNYNMGVLLMKFKKDADRAAGYFRNALKCDGSHQPSLVCTARLCAEKGDRAGADKYFKLAMRASDGETYRDVKEEYDRWVGGATAGGGRRGSRGKG</sequence>
<organism evidence="1 2">
    <name type="scientific">Triparma columacea</name>
    <dbReference type="NCBI Taxonomy" id="722753"/>
    <lineage>
        <taxon>Eukaryota</taxon>
        <taxon>Sar</taxon>
        <taxon>Stramenopiles</taxon>
        <taxon>Ochrophyta</taxon>
        <taxon>Bolidophyceae</taxon>
        <taxon>Parmales</taxon>
        <taxon>Triparmaceae</taxon>
        <taxon>Triparma</taxon>
    </lineage>
</organism>
<dbReference type="AlphaFoldDB" id="A0A9W7GGR5"/>
<dbReference type="PANTHER" id="PTHR26312:SF132">
    <property type="entry name" value="OS01G0855200 PROTEIN"/>
    <property type="match status" value="1"/>
</dbReference>
<proteinExistence type="predicted"/>
<keyword evidence="2" id="KW-1185">Reference proteome</keyword>
<evidence type="ECO:0000313" key="2">
    <source>
        <dbReference type="Proteomes" id="UP001165065"/>
    </source>
</evidence>
<accession>A0A9W7GGR5</accession>
<dbReference type="EMBL" id="BRYA01000196">
    <property type="protein sequence ID" value="GMI43657.1"/>
    <property type="molecule type" value="Genomic_DNA"/>
</dbReference>
<dbReference type="InterPro" id="IPR011990">
    <property type="entry name" value="TPR-like_helical_dom_sf"/>
</dbReference>
<dbReference type="Gene3D" id="1.25.40.10">
    <property type="entry name" value="Tetratricopeptide repeat domain"/>
    <property type="match status" value="4"/>
</dbReference>